<evidence type="ECO:0000313" key="2">
    <source>
        <dbReference type="EMBL" id="KAF2016231.1"/>
    </source>
</evidence>
<evidence type="ECO:0000256" key="1">
    <source>
        <dbReference type="SAM" id="MobiDB-lite"/>
    </source>
</evidence>
<protein>
    <submittedName>
        <fullName evidence="2">Uncharacterized protein</fullName>
    </submittedName>
</protein>
<dbReference type="RefSeq" id="XP_033384570.1">
    <property type="nucleotide sequence ID" value="XM_033533889.1"/>
</dbReference>
<feature type="compositionally biased region" description="Low complexity" evidence="1">
    <location>
        <begin position="490"/>
        <end position="509"/>
    </location>
</feature>
<feature type="region of interest" description="Disordered" evidence="1">
    <location>
        <begin position="490"/>
        <end position="568"/>
    </location>
</feature>
<dbReference type="Proteomes" id="UP000799778">
    <property type="component" value="Unassembled WGS sequence"/>
</dbReference>
<gene>
    <name evidence="2" type="ORF">BU24DRAFT_492359</name>
</gene>
<keyword evidence="3" id="KW-1185">Reference proteome</keyword>
<feature type="compositionally biased region" description="Basic and acidic residues" evidence="1">
    <location>
        <begin position="533"/>
        <end position="546"/>
    </location>
</feature>
<organism evidence="2 3">
    <name type="scientific">Aaosphaeria arxii CBS 175.79</name>
    <dbReference type="NCBI Taxonomy" id="1450172"/>
    <lineage>
        <taxon>Eukaryota</taxon>
        <taxon>Fungi</taxon>
        <taxon>Dikarya</taxon>
        <taxon>Ascomycota</taxon>
        <taxon>Pezizomycotina</taxon>
        <taxon>Dothideomycetes</taxon>
        <taxon>Pleosporomycetidae</taxon>
        <taxon>Pleosporales</taxon>
        <taxon>Pleosporales incertae sedis</taxon>
        <taxon>Aaosphaeria</taxon>
    </lineage>
</organism>
<dbReference type="EMBL" id="ML978069">
    <property type="protein sequence ID" value="KAF2016231.1"/>
    <property type="molecule type" value="Genomic_DNA"/>
</dbReference>
<evidence type="ECO:0000313" key="3">
    <source>
        <dbReference type="Proteomes" id="UP000799778"/>
    </source>
</evidence>
<dbReference type="AlphaFoldDB" id="A0A6A5XU41"/>
<accession>A0A6A5XU41</accession>
<dbReference type="GeneID" id="54291286"/>
<proteinExistence type="predicted"/>
<dbReference type="OrthoDB" id="3776879at2759"/>
<name>A0A6A5XU41_9PLEO</name>
<sequence>MVLRLFVQPNEGKHWIVPKRHEPLPANSTIENSVVASTALAAAYTSYSRGFSRRIGHTGGLSAPATFIRASARAGIWCACIGAATNWYYHYAFTTPVVELSQVETTPWKVWEKTDKYTVDDGFLAGAGVGLASGLVSAVFLRRMPVSWFAKCVGMTNVGAFAGITGSHAYFHYKGERQTAATALEEWKKRRNMEFHWIYWNKLFMSRLPPLWQGYVVFNGIFKANSLPEEALKTPEKYGVVGIAAPAEQQESSADGAAQPTAEEEYTGYYFKSYDHSENLRNINLELTRSTLKDMYENKTRLLEDSQWVIAELGRKQHEYCHLDSQADDDERQRRQREIQLLELTFNRLRIDADQVARKIELWELAVQQKVAWESSSTDKSTPAPSSSLKSDDTAAAIKAWTAPQVHINPAAHIPSQSVEEFIKFRDQLVSEIATFEAKEKTSTGKDRKNVTSDLKDARALLRAADMLIWESENKVKKLQQAQEAAATVSAASKEKQQQQQQQQVEQSSKYQDKDIPVPADSGIKKSTSSSVVDKEAADEVKEPNKENMAQDETDAPNAAANIDKDED</sequence>
<reference evidence="2" key="1">
    <citation type="journal article" date="2020" name="Stud. Mycol.">
        <title>101 Dothideomycetes genomes: a test case for predicting lifestyles and emergence of pathogens.</title>
        <authorList>
            <person name="Haridas S."/>
            <person name="Albert R."/>
            <person name="Binder M."/>
            <person name="Bloem J."/>
            <person name="Labutti K."/>
            <person name="Salamov A."/>
            <person name="Andreopoulos B."/>
            <person name="Baker S."/>
            <person name="Barry K."/>
            <person name="Bills G."/>
            <person name="Bluhm B."/>
            <person name="Cannon C."/>
            <person name="Castanera R."/>
            <person name="Culley D."/>
            <person name="Daum C."/>
            <person name="Ezra D."/>
            <person name="Gonzalez J."/>
            <person name="Henrissat B."/>
            <person name="Kuo A."/>
            <person name="Liang C."/>
            <person name="Lipzen A."/>
            <person name="Lutzoni F."/>
            <person name="Magnuson J."/>
            <person name="Mondo S."/>
            <person name="Nolan M."/>
            <person name="Ohm R."/>
            <person name="Pangilinan J."/>
            <person name="Park H.-J."/>
            <person name="Ramirez L."/>
            <person name="Alfaro M."/>
            <person name="Sun H."/>
            <person name="Tritt A."/>
            <person name="Yoshinaga Y."/>
            <person name="Zwiers L.-H."/>
            <person name="Turgeon B."/>
            <person name="Goodwin S."/>
            <person name="Spatafora J."/>
            <person name="Crous P."/>
            <person name="Grigoriev I."/>
        </authorList>
    </citation>
    <scope>NUCLEOTIDE SEQUENCE</scope>
    <source>
        <strain evidence="2">CBS 175.79</strain>
    </source>
</reference>